<accession>A0A3B0WT58</accession>
<keyword evidence="5" id="KW-0472">Membrane</keyword>
<dbReference type="Pfam" id="PF02321">
    <property type="entry name" value="OEP"/>
    <property type="match status" value="2"/>
</dbReference>
<feature type="compositionally biased region" description="Polar residues" evidence="7">
    <location>
        <begin position="65"/>
        <end position="75"/>
    </location>
</feature>
<dbReference type="InterPro" id="IPR003423">
    <property type="entry name" value="OMP_efflux"/>
</dbReference>
<dbReference type="PANTHER" id="PTHR30026:SF20">
    <property type="entry name" value="OUTER MEMBRANE PROTEIN TOLC"/>
    <property type="match status" value="1"/>
</dbReference>
<evidence type="ECO:0000256" key="7">
    <source>
        <dbReference type="SAM" id="MobiDB-lite"/>
    </source>
</evidence>
<dbReference type="AlphaFoldDB" id="A0A3B0WT58"/>
<reference evidence="8" key="1">
    <citation type="submission" date="2018-06" db="EMBL/GenBank/DDBJ databases">
        <authorList>
            <person name="Zhirakovskaya E."/>
        </authorList>
    </citation>
    <scope>NUCLEOTIDE SEQUENCE</scope>
</reference>
<evidence type="ECO:0000256" key="5">
    <source>
        <dbReference type="ARBA" id="ARBA00023136"/>
    </source>
</evidence>
<comment type="subcellular location">
    <subcellularLocation>
        <location evidence="1">Cell outer membrane</location>
    </subcellularLocation>
</comment>
<feature type="compositionally biased region" description="Polar residues" evidence="7">
    <location>
        <begin position="88"/>
        <end position="97"/>
    </location>
</feature>
<dbReference type="EMBL" id="UOFA01000309">
    <property type="protein sequence ID" value="VAW46874.1"/>
    <property type="molecule type" value="Genomic_DNA"/>
</dbReference>
<dbReference type="NCBIfam" id="TIGR01844">
    <property type="entry name" value="type_I_sec_TolC"/>
    <property type="match status" value="1"/>
</dbReference>
<dbReference type="GO" id="GO:0015288">
    <property type="term" value="F:porin activity"/>
    <property type="evidence" value="ECO:0007669"/>
    <property type="project" value="TreeGrafter"/>
</dbReference>
<feature type="region of interest" description="Disordered" evidence="7">
    <location>
        <begin position="65"/>
        <end position="97"/>
    </location>
</feature>
<sequence length="455" mass="50636">MKKIILLSALFAGQAMFTEQVRAEDLVDVLNIALEKDPQLRAAKYSQEATLENRKQAMANFLPQVSGSWSKSQSDSETEFDDGRVNNPPKSESDGWSLSLNQSIYDHSNFVRLKQADLEGAKGYANYGAAAQDLLVRVAQSYFDVLTNIDVVKFAESEEKAIQRQLDQAEQRYEVGLAAITDVHEARAQYDGSRASVINAKNLLDDSKEALYEITLSYYPQLNSLPDDFSQFELPSFELKYWEELALSNNPNLSVAKIDAEIAEKTIKLQQSDHFPTVSLSARKGRNNDGGRSFQDLVNGELVINQIPDSTTDSDSINLTVNVPIFSGGRTSSLSRQAKLRYRAAMEDLDRVTFSTVRNVRNSLHNVEAGWSSVQARQLAVVSAKSAEEATAAGFEVGTRNIVEVLNSQRSLYQAQRDYSRAKHDYLMNVLNLKRAAGILEQNDVVDVNSLLTVE</sequence>
<evidence type="ECO:0000256" key="3">
    <source>
        <dbReference type="ARBA" id="ARBA00022452"/>
    </source>
</evidence>
<dbReference type="GO" id="GO:0009279">
    <property type="term" value="C:cell outer membrane"/>
    <property type="evidence" value="ECO:0007669"/>
    <property type="project" value="UniProtKB-SubCell"/>
</dbReference>
<dbReference type="GO" id="GO:0015562">
    <property type="term" value="F:efflux transmembrane transporter activity"/>
    <property type="evidence" value="ECO:0007669"/>
    <property type="project" value="InterPro"/>
</dbReference>
<gene>
    <name evidence="8" type="ORF">MNBD_GAMMA02-832</name>
</gene>
<evidence type="ECO:0000256" key="2">
    <source>
        <dbReference type="ARBA" id="ARBA00022448"/>
    </source>
</evidence>
<keyword evidence="4" id="KW-0812">Transmembrane</keyword>
<keyword evidence="2" id="KW-0813">Transport</keyword>
<dbReference type="InterPro" id="IPR010130">
    <property type="entry name" value="T1SS_OMP_TolC"/>
</dbReference>
<evidence type="ECO:0000256" key="4">
    <source>
        <dbReference type="ARBA" id="ARBA00022692"/>
    </source>
</evidence>
<keyword evidence="3" id="KW-1134">Transmembrane beta strand</keyword>
<name>A0A3B0WT58_9ZZZZ</name>
<dbReference type="SUPFAM" id="SSF56954">
    <property type="entry name" value="Outer membrane efflux proteins (OEP)"/>
    <property type="match status" value="1"/>
</dbReference>
<dbReference type="GO" id="GO:1990281">
    <property type="term" value="C:efflux pump complex"/>
    <property type="evidence" value="ECO:0007669"/>
    <property type="project" value="TreeGrafter"/>
</dbReference>
<evidence type="ECO:0000313" key="8">
    <source>
        <dbReference type="EMBL" id="VAW46874.1"/>
    </source>
</evidence>
<evidence type="ECO:0000256" key="6">
    <source>
        <dbReference type="ARBA" id="ARBA00023237"/>
    </source>
</evidence>
<evidence type="ECO:0000256" key="1">
    <source>
        <dbReference type="ARBA" id="ARBA00004442"/>
    </source>
</evidence>
<protein>
    <submittedName>
        <fullName evidence="8">Outer membrane channel TolC (OpmH)</fullName>
    </submittedName>
</protein>
<proteinExistence type="predicted"/>
<keyword evidence="6" id="KW-0998">Cell outer membrane</keyword>
<dbReference type="PANTHER" id="PTHR30026">
    <property type="entry name" value="OUTER MEMBRANE PROTEIN TOLC"/>
    <property type="match status" value="1"/>
</dbReference>
<dbReference type="InterPro" id="IPR051906">
    <property type="entry name" value="TolC-like"/>
</dbReference>
<dbReference type="Gene3D" id="1.20.1600.10">
    <property type="entry name" value="Outer membrane efflux proteins (OEP)"/>
    <property type="match status" value="1"/>
</dbReference>
<organism evidence="8">
    <name type="scientific">hydrothermal vent metagenome</name>
    <dbReference type="NCBI Taxonomy" id="652676"/>
    <lineage>
        <taxon>unclassified sequences</taxon>
        <taxon>metagenomes</taxon>
        <taxon>ecological metagenomes</taxon>
    </lineage>
</organism>